<gene>
    <name evidence="2" type="ORF">SAMN05660461_4980</name>
</gene>
<dbReference type="AlphaFoldDB" id="A0A1T5P8Q3"/>
<dbReference type="Proteomes" id="UP000190166">
    <property type="component" value="Unassembled WGS sequence"/>
</dbReference>
<dbReference type="Pfam" id="PF24722">
    <property type="entry name" value="DUF7674"/>
    <property type="match status" value="1"/>
</dbReference>
<evidence type="ECO:0000313" key="3">
    <source>
        <dbReference type="Proteomes" id="UP000190166"/>
    </source>
</evidence>
<protein>
    <recommendedName>
        <fullName evidence="1">DUF7674 domain-containing protein</fullName>
    </recommendedName>
</protein>
<proteinExistence type="predicted"/>
<name>A0A1T5P8Q3_9BACT</name>
<dbReference type="EMBL" id="FUZZ01000004">
    <property type="protein sequence ID" value="SKD09101.1"/>
    <property type="molecule type" value="Genomic_DNA"/>
</dbReference>
<dbReference type="STRING" id="393003.SAMN05660461_4980"/>
<accession>A0A1T5P8Q3</accession>
<dbReference type="InterPro" id="IPR056091">
    <property type="entry name" value="DUF7674"/>
</dbReference>
<keyword evidence="3" id="KW-1185">Reference proteome</keyword>
<feature type="domain" description="DUF7674" evidence="1">
    <location>
        <begin position="9"/>
        <end position="103"/>
    </location>
</feature>
<dbReference type="RefSeq" id="WP_079472243.1">
    <property type="nucleotide sequence ID" value="NZ_FUZZ01000004.1"/>
</dbReference>
<sequence>MSAWRKKAIACLPQLKKEFEDPHASIYSVFIELLPATITAHRNNDIEQLEKNYDFAEWCFKQKAKNLWNAAGVAFYEHLGDNIETRDAMPQWVSRDIYNQIRPLLEQRLDNSSLKIIDNRYGFHKV</sequence>
<organism evidence="2 3">
    <name type="scientific">Chitinophaga ginsengisegetis</name>
    <dbReference type="NCBI Taxonomy" id="393003"/>
    <lineage>
        <taxon>Bacteria</taxon>
        <taxon>Pseudomonadati</taxon>
        <taxon>Bacteroidota</taxon>
        <taxon>Chitinophagia</taxon>
        <taxon>Chitinophagales</taxon>
        <taxon>Chitinophagaceae</taxon>
        <taxon>Chitinophaga</taxon>
    </lineage>
</organism>
<reference evidence="2 3" key="1">
    <citation type="submission" date="2017-02" db="EMBL/GenBank/DDBJ databases">
        <authorList>
            <person name="Peterson S.W."/>
        </authorList>
    </citation>
    <scope>NUCLEOTIDE SEQUENCE [LARGE SCALE GENOMIC DNA]</scope>
    <source>
        <strain evidence="2 3">DSM 18108</strain>
    </source>
</reference>
<evidence type="ECO:0000313" key="2">
    <source>
        <dbReference type="EMBL" id="SKD09101.1"/>
    </source>
</evidence>
<evidence type="ECO:0000259" key="1">
    <source>
        <dbReference type="Pfam" id="PF24722"/>
    </source>
</evidence>